<organism evidence="8 9">
    <name type="scientific">Spodoptera frugiperda</name>
    <name type="common">Fall armyworm</name>
    <dbReference type="NCBI Taxonomy" id="7108"/>
    <lineage>
        <taxon>Eukaryota</taxon>
        <taxon>Metazoa</taxon>
        <taxon>Ecdysozoa</taxon>
        <taxon>Arthropoda</taxon>
        <taxon>Hexapoda</taxon>
        <taxon>Insecta</taxon>
        <taxon>Pterygota</taxon>
        <taxon>Neoptera</taxon>
        <taxon>Endopterygota</taxon>
        <taxon>Lepidoptera</taxon>
        <taxon>Glossata</taxon>
        <taxon>Ditrysia</taxon>
        <taxon>Noctuoidea</taxon>
        <taxon>Noctuidae</taxon>
        <taxon>Amphipyrinae</taxon>
        <taxon>Spodoptera</taxon>
    </lineage>
</organism>
<dbReference type="SUPFAM" id="SSF54001">
    <property type="entry name" value="Cysteine proteinases"/>
    <property type="match status" value="2"/>
</dbReference>
<evidence type="ECO:0000256" key="5">
    <source>
        <dbReference type="ARBA" id="ARBA00022801"/>
    </source>
</evidence>
<evidence type="ECO:0000256" key="1">
    <source>
        <dbReference type="ARBA" id="ARBA00000423"/>
    </source>
</evidence>
<evidence type="ECO:0000256" key="2">
    <source>
        <dbReference type="ARBA" id="ARBA00012465"/>
    </source>
</evidence>
<dbReference type="GO" id="GO:0009636">
    <property type="term" value="P:response to toxic substance"/>
    <property type="evidence" value="ECO:0007669"/>
    <property type="project" value="TreeGrafter"/>
</dbReference>
<feature type="compositionally biased region" description="Basic residues" evidence="7">
    <location>
        <begin position="91"/>
        <end position="125"/>
    </location>
</feature>
<dbReference type="GeneID" id="118275013"/>
<dbReference type="Proteomes" id="UP000829999">
    <property type="component" value="Chromosome 11"/>
</dbReference>
<dbReference type="RefSeq" id="XP_050552920.1">
    <property type="nucleotide sequence ID" value="XM_050696963.1"/>
</dbReference>
<evidence type="ECO:0000313" key="9">
    <source>
        <dbReference type="RefSeq" id="XP_050552920.1"/>
    </source>
</evidence>
<keyword evidence="4" id="KW-0645">Protease</keyword>
<feature type="region of interest" description="Disordered" evidence="7">
    <location>
        <begin position="89"/>
        <end position="140"/>
    </location>
</feature>
<evidence type="ECO:0000256" key="7">
    <source>
        <dbReference type="SAM" id="MobiDB-lite"/>
    </source>
</evidence>
<keyword evidence="5 9" id="KW-0378">Hydrolase</keyword>
<feature type="compositionally biased region" description="Basic and acidic residues" evidence="7">
    <location>
        <begin position="126"/>
        <end position="138"/>
    </location>
</feature>
<proteinExistence type="predicted"/>
<keyword evidence="8" id="KW-1185">Reference proteome</keyword>
<name>A0A9R0EYP5_SPOFR</name>
<gene>
    <name evidence="9" type="primary">LOC118275013</name>
</gene>
<comment type="catalytic activity">
    <reaction evidence="1">
        <text>Inactivates bleomycin B2 (a cytotoxic glycometallopeptide) by hydrolysis of a carboxyamide bond of beta-aminoalanine, but also shows general aminopeptidase activity. The specificity varies somewhat with source, but amino acid arylamides of Met, Leu and Ala are preferred.</text>
        <dbReference type="EC" id="3.4.22.40"/>
    </reaction>
</comment>
<reference evidence="9" key="1">
    <citation type="submission" date="2025-08" db="UniProtKB">
        <authorList>
            <consortium name="RefSeq"/>
        </authorList>
    </citation>
    <scope>IDENTIFICATION</scope>
    <source>
        <tissue evidence="9">Whole larval tissue</tissue>
    </source>
</reference>
<dbReference type="PROSITE" id="PS00139">
    <property type="entry name" value="THIOL_PROTEASE_CYS"/>
    <property type="match status" value="1"/>
</dbReference>
<dbReference type="InterPro" id="IPR004134">
    <property type="entry name" value="Peptidase_C1B"/>
</dbReference>
<dbReference type="InterPro" id="IPR000169">
    <property type="entry name" value="Pept_cys_AS"/>
</dbReference>
<dbReference type="EC" id="3.4.22.40" evidence="2"/>
<sequence>MLVKSFAAVILKSRSVNLLRKPTAAMSTVPLSLDILSKFRNDFYSDPKNELAQNVCTRFDPFEVAISRKKTETTLHVYNIKIQDVSQVRSNVRRSARRKRSRSARRRRSRSARRKRSRSARRTKRVKETEAKAIDSEAKPVTNQENSGRCWLFAALNVMRLPFMKKYGIEEFEFSQSYLFFWDKIERAHYWLNNIVATARQGEQLEGRLVNFLLKDPINDGGQWDMIVNLVNKYGVIPKKCFAESFSSRRSLHMNALIKTKLREYAKELRDKVAANASDEDIQCTIQQQMAVIYNIVATCLGNTLFCLFFNVICTELRDKVAANASDEDIQCTIQQQMAVIYNIVATCLGTPPEKFNYEYYNKEKAYNSFGMLTPQEFYEKHVRPLFDVNNKVCLVSDPRQSNPFGQLYTLHCLGNVVGGRQTAYNNQPIETLMTAVKDSIAGGEAVWFGCEVSKRFERKNGFEDLDAQDYRLVFNTEVQIGMNKADRLMYGDSWMTHAMVFTAVGTDEKGNPLKFRVENSYSDKEYDKGYLLLTAPWFREFVFEVVVDKKYVPDEVLQVFKQEPKVLPAWDPMGTLACPFCSKE</sequence>
<dbReference type="OrthoDB" id="2666448at2759"/>
<dbReference type="GO" id="GO:0006508">
    <property type="term" value="P:proteolysis"/>
    <property type="evidence" value="ECO:0007669"/>
    <property type="project" value="UniProtKB-KW"/>
</dbReference>
<protein>
    <recommendedName>
        <fullName evidence="3">Bleomycin hydrolase</fullName>
        <ecNumber evidence="2">3.4.22.40</ecNumber>
    </recommendedName>
</protein>
<dbReference type="GO" id="GO:0070005">
    <property type="term" value="F:cysteine-type aminopeptidase activity"/>
    <property type="evidence" value="ECO:0007669"/>
    <property type="project" value="InterPro"/>
</dbReference>
<accession>A0A9R0EYP5</accession>
<dbReference type="Gene3D" id="3.90.70.10">
    <property type="entry name" value="Cysteine proteinases"/>
    <property type="match status" value="2"/>
</dbReference>
<dbReference type="CDD" id="cd00585">
    <property type="entry name" value="Peptidase_C1B"/>
    <property type="match status" value="1"/>
</dbReference>
<dbReference type="GO" id="GO:0005737">
    <property type="term" value="C:cytoplasm"/>
    <property type="evidence" value="ECO:0007669"/>
    <property type="project" value="TreeGrafter"/>
</dbReference>
<keyword evidence="6" id="KW-0788">Thiol protease</keyword>
<dbReference type="PANTHER" id="PTHR10363:SF2">
    <property type="entry name" value="BLEOMYCIN HYDROLASE"/>
    <property type="match status" value="1"/>
</dbReference>
<dbReference type="PANTHER" id="PTHR10363">
    <property type="entry name" value="BLEOMYCIN HYDROLASE"/>
    <property type="match status" value="1"/>
</dbReference>
<evidence type="ECO:0000313" key="8">
    <source>
        <dbReference type="Proteomes" id="UP000829999"/>
    </source>
</evidence>
<evidence type="ECO:0000256" key="3">
    <source>
        <dbReference type="ARBA" id="ARBA00022227"/>
    </source>
</evidence>
<evidence type="ECO:0000256" key="4">
    <source>
        <dbReference type="ARBA" id="ARBA00022670"/>
    </source>
</evidence>
<evidence type="ECO:0000256" key="6">
    <source>
        <dbReference type="ARBA" id="ARBA00022807"/>
    </source>
</evidence>
<dbReference type="InterPro" id="IPR038765">
    <property type="entry name" value="Papain-like_cys_pep_sf"/>
</dbReference>
<dbReference type="GO" id="GO:0043418">
    <property type="term" value="P:homocysteine catabolic process"/>
    <property type="evidence" value="ECO:0007669"/>
    <property type="project" value="TreeGrafter"/>
</dbReference>
<dbReference type="GO" id="GO:0004197">
    <property type="term" value="F:cysteine-type endopeptidase activity"/>
    <property type="evidence" value="ECO:0007669"/>
    <property type="project" value="UniProtKB-EC"/>
</dbReference>
<dbReference type="AlphaFoldDB" id="A0A9R0EYP5"/>
<dbReference type="Pfam" id="PF03051">
    <property type="entry name" value="Peptidase_C1_2"/>
    <property type="match status" value="2"/>
</dbReference>